<evidence type="ECO:0000313" key="1">
    <source>
        <dbReference type="EMBL" id="MBL4929792.1"/>
    </source>
</evidence>
<sequence>MLQRFENTRPYSPPLSPILVSGERFALPADFVDGLAFLRPLLPRKGDWFDMQISVLGRKLYPLMNELVVEYDAGTLDLPDWRFNPEVIPILETFGAPPMEVFVQRNDLHLRWHDGQELVARPVQSFMSGSTYQRMADQEFSHFRSFDQGIVITDDTRSGLRKLIEHKRLAKDIFITGS</sequence>
<proteinExistence type="predicted"/>
<protein>
    <submittedName>
        <fullName evidence="1">Uncharacterized protein</fullName>
    </submittedName>
</protein>
<dbReference type="AlphaFoldDB" id="A0A8J7SVR4"/>
<evidence type="ECO:0000313" key="2">
    <source>
        <dbReference type="Proteomes" id="UP000619033"/>
    </source>
</evidence>
<accession>A0A8J7SVR4</accession>
<comment type="caution">
    <text evidence="1">The sequence shown here is derived from an EMBL/GenBank/DDBJ whole genome shotgun (WGS) entry which is preliminary data.</text>
</comment>
<organism evidence="1 2">
    <name type="scientific">Fuscibacter oryzae</name>
    <dbReference type="NCBI Taxonomy" id="2803939"/>
    <lineage>
        <taxon>Bacteria</taxon>
        <taxon>Pseudomonadati</taxon>
        <taxon>Pseudomonadota</taxon>
        <taxon>Alphaproteobacteria</taxon>
        <taxon>Rhodobacterales</taxon>
        <taxon>Paracoccaceae</taxon>
        <taxon>Fuscibacter</taxon>
    </lineage>
</organism>
<keyword evidence="2" id="KW-1185">Reference proteome</keyword>
<gene>
    <name evidence="1" type="ORF">JI744_16930</name>
</gene>
<reference evidence="1" key="1">
    <citation type="submission" date="2021-01" db="EMBL/GenBank/DDBJ databases">
        <title>Genome seq and assembly of Tabrizicola sp. KVB23.</title>
        <authorList>
            <person name="Chhetri G."/>
        </authorList>
    </citation>
    <scope>NUCLEOTIDE SEQUENCE</scope>
    <source>
        <strain evidence="1">KVB23</strain>
    </source>
</reference>
<name>A0A8J7SVR4_9RHOB</name>
<dbReference type="EMBL" id="JAESVP010000011">
    <property type="protein sequence ID" value="MBL4929792.1"/>
    <property type="molecule type" value="Genomic_DNA"/>
</dbReference>
<dbReference type="Proteomes" id="UP000619033">
    <property type="component" value="Unassembled WGS sequence"/>
</dbReference>
<dbReference type="RefSeq" id="WP_202662363.1">
    <property type="nucleotide sequence ID" value="NZ_JAESVP010000011.1"/>
</dbReference>